<comment type="similarity">
    <text evidence="1">Belongs to the GST superfamily.</text>
</comment>
<evidence type="ECO:0000259" key="3">
    <source>
        <dbReference type="PROSITE" id="PS50405"/>
    </source>
</evidence>
<dbReference type="SFLD" id="SFLDS00019">
    <property type="entry name" value="Glutathione_Transferase_(cytos"/>
    <property type="match status" value="1"/>
</dbReference>
<proteinExistence type="inferred from homology"/>
<dbReference type="Pfam" id="PF00043">
    <property type="entry name" value="GST_C"/>
    <property type="match status" value="1"/>
</dbReference>
<evidence type="ECO:0000256" key="1">
    <source>
        <dbReference type="RuleBase" id="RU003494"/>
    </source>
</evidence>
<dbReference type="Pfam" id="PF02798">
    <property type="entry name" value="GST_N"/>
    <property type="match status" value="1"/>
</dbReference>
<dbReference type="PANTHER" id="PTHR44051">
    <property type="entry name" value="GLUTATHIONE S-TRANSFERASE-RELATED"/>
    <property type="match status" value="1"/>
</dbReference>
<dbReference type="SUPFAM" id="SSF52833">
    <property type="entry name" value="Thioredoxin-like"/>
    <property type="match status" value="1"/>
</dbReference>
<dbReference type="Gene3D" id="3.40.30.10">
    <property type="entry name" value="Glutaredoxin"/>
    <property type="match status" value="1"/>
</dbReference>
<dbReference type="InterPro" id="IPR010987">
    <property type="entry name" value="Glutathione-S-Trfase_C-like"/>
</dbReference>
<dbReference type="InterPro" id="IPR004046">
    <property type="entry name" value="GST_C"/>
</dbReference>
<dbReference type="PROSITE" id="PS50405">
    <property type="entry name" value="GST_CTER"/>
    <property type="match status" value="1"/>
</dbReference>
<dbReference type="InterPro" id="IPR036249">
    <property type="entry name" value="Thioredoxin-like_sf"/>
</dbReference>
<protein>
    <submittedName>
        <fullName evidence="4">Glutathione S-transferase family protein</fullName>
    </submittedName>
</protein>
<name>A0A3R8LPG9_9BURK</name>
<dbReference type="InterPro" id="IPR040079">
    <property type="entry name" value="Glutathione_S-Trfase"/>
</dbReference>
<comment type="caution">
    <text evidence="4">The sequence shown here is derived from an EMBL/GenBank/DDBJ whole genome shotgun (WGS) entry which is preliminary data.</text>
</comment>
<dbReference type="SFLD" id="SFLDG00358">
    <property type="entry name" value="Main_(cytGST)"/>
    <property type="match status" value="1"/>
</dbReference>
<dbReference type="SUPFAM" id="SSF47616">
    <property type="entry name" value="GST C-terminal domain-like"/>
    <property type="match status" value="1"/>
</dbReference>
<evidence type="ECO:0000313" key="5">
    <source>
        <dbReference type="Proteomes" id="UP000270261"/>
    </source>
</evidence>
<dbReference type="PROSITE" id="PS50404">
    <property type="entry name" value="GST_NTER"/>
    <property type="match status" value="1"/>
</dbReference>
<dbReference type="RefSeq" id="WP_125095099.1">
    <property type="nucleotide sequence ID" value="NZ_RRUE01000001.1"/>
</dbReference>
<keyword evidence="4" id="KW-0808">Transferase</keyword>
<sequence length="204" mass="22420">MKLFYKAGACSMVPHTALAWIGKPYEAEGVTIEQMKAPAYLKLNPQGAVPLLVDGELVVTQNVAILAYLDSLHPEAKLFGSSTPQGKALAWRWLAFLNADVHKAFSPLFHAPDWMSDDVKAAAQQAAREQIVKMLKQADDRLATTQWLGGEDISVADVYCYVILRWARGLKLDIGALKRLEDLYNRVAANKGVQAICAQEGLQP</sequence>
<dbReference type="InterPro" id="IPR004045">
    <property type="entry name" value="Glutathione_S-Trfase_N"/>
</dbReference>
<dbReference type="PANTHER" id="PTHR44051:SF8">
    <property type="entry name" value="GLUTATHIONE S-TRANSFERASE GSTA"/>
    <property type="match status" value="1"/>
</dbReference>
<reference evidence="4 5" key="1">
    <citation type="submission" date="2018-11" db="EMBL/GenBank/DDBJ databases">
        <title>Genome sequencing of Lautropia sp. KCOM 2505 (= ChDC F240).</title>
        <authorList>
            <person name="Kook J.-K."/>
            <person name="Park S.-N."/>
            <person name="Lim Y.K."/>
        </authorList>
    </citation>
    <scope>NUCLEOTIDE SEQUENCE [LARGE SCALE GENOMIC DNA]</scope>
    <source>
        <strain evidence="4 5">KCOM 2505</strain>
    </source>
</reference>
<gene>
    <name evidence="4" type="ORF">EHV23_05820</name>
</gene>
<evidence type="ECO:0000259" key="2">
    <source>
        <dbReference type="PROSITE" id="PS50404"/>
    </source>
</evidence>
<feature type="domain" description="GST N-terminal" evidence="2">
    <location>
        <begin position="1"/>
        <end position="77"/>
    </location>
</feature>
<feature type="domain" description="GST C-terminal" evidence="3">
    <location>
        <begin position="83"/>
        <end position="204"/>
    </location>
</feature>
<keyword evidence="5" id="KW-1185">Reference proteome</keyword>
<dbReference type="Gene3D" id="1.20.1050.10">
    <property type="match status" value="1"/>
</dbReference>
<dbReference type="Proteomes" id="UP000270261">
    <property type="component" value="Unassembled WGS sequence"/>
</dbReference>
<dbReference type="SFLD" id="SFLDG01150">
    <property type="entry name" value="Main.1:_Beta-like"/>
    <property type="match status" value="1"/>
</dbReference>
<evidence type="ECO:0000313" key="4">
    <source>
        <dbReference type="EMBL" id="RRN45670.1"/>
    </source>
</evidence>
<dbReference type="GO" id="GO:0016740">
    <property type="term" value="F:transferase activity"/>
    <property type="evidence" value="ECO:0007669"/>
    <property type="project" value="UniProtKB-KW"/>
</dbReference>
<organism evidence="4 5">
    <name type="scientific">Lautropia dentalis</name>
    <dbReference type="NCBI Taxonomy" id="2490857"/>
    <lineage>
        <taxon>Bacteria</taxon>
        <taxon>Pseudomonadati</taxon>
        <taxon>Pseudomonadota</taxon>
        <taxon>Betaproteobacteria</taxon>
        <taxon>Burkholderiales</taxon>
        <taxon>Burkholderiaceae</taxon>
        <taxon>Lautropia</taxon>
    </lineage>
</organism>
<dbReference type="CDD" id="cd03057">
    <property type="entry name" value="GST_N_Beta"/>
    <property type="match status" value="1"/>
</dbReference>
<dbReference type="AlphaFoldDB" id="A0A3R8LPG9"/>
<dbReference type="CDD" id="cd03188">
    <property type="entry name" value="GST_C_Beta"/>
    <property type="match status" value="1"/>
</dbReference>
<dbReference type="OrthoDB" id="8772754at2"/>
<dbReference type="EMBL" id="RRUE01000001">
    <property type="protein sequence ID" value="RRN45670.1"/>
    <property type="molecule type" value="Genomic_DNA"/>
</dbReference>
<accession>A0A3R8LPG9</accession>
<dbReference type="InterPro" id="IPR036282">
    <property type="entry name" value="Glutathione-S-Trfase_C_sf"/>
</dbReference>